<sequence length="148" mass="16058">MRNILVTTIASTAIVGLAACSSMYNESDNKNVMNEACEARTMAVFFDNDSADFDQAAQTELNAVASAYDGCEIYRIEVAGYADSIGDSDYNLELSDKRAENTVSALMQRGVTANRISIVPMGDRTAMNTDTSDAWERRVVITLTPYAG</sequence>
<dbReference type="AlphaFoldDB" id="A0A420WIV3"/>
<dbReference type="Gene3D" id="3.30.1330.60">
    <property type="entry name" value="OmpA-like domain"/>
    <property type="match status" value="1"/>
</dbReference>
<dbReference type="InterPro" id="IPR006664">
    <property type="entry name" value="OMP_bac"/>
</dbReference>
<keyword evidence="2 4" id="KW-0472">Membrane</keyword>
<proteinExistence type="predicted"/>
<dbReference type="InterPro" id="IPR050330">
    <property type="entry name" value="Bact_OuterMem_StrucFunc"/>
</dbReference>
<accession>A0A420WIV3</accession>
<keyword evidence="3" id="KW-0998">Cell outer membrane</keyword>
<dbReference type="GO" id="GO:0009279">
    <property type="term" value="C:cell outer membrane"/>
    <property type="evidence" value="ECO:0007669"/>
    <property type="project" value="UniProtKB-SubCell"/>
</dbReference>
<evidence type="ECO:0000256" key="3">
    <source>
        <dbReference type="ARBA" id="ARBA00023237"/>
    </source>
</evidence>
<dbReference type="PANTHER" id="PTHR30329:SF21">
    <property type="entry name" value="LIPOPROTEIN YIAD-RELATED"/>
    <property type="match status" value="1"/>
</dbReference>
<dbReference type="EMBL" id="RBII01000001">
    <property type="protein sequence ID" value="RKQ70862.1"/>
    <property type="molecule type" value="Genomic_DNA"/>
</dbReference>
<dbReference type="InParanoid" id="A0A420WIV3"/>
<dbReference type="SUPFAM" id="SSF103088">
    <property type="entry name" value="OmpA-like"/>
    <property type="match status" value="1"/>
</dbReference>
<evidence type="ECO:0000256" key="2">
    <source>
        <dbReference type="ARBA" id="ARBA00023136"/>
    </source>
</evidence>
<evidence type="ECO:0000256" key="1">
    <source>
        <dbReference type="ARBA" id="ARBA00004442"/>
    </source>
</evidence>
<dbReference type="PROSITE" id="PS51123">
    <property type="entry name" value="OMPA_2"/>
    <property type="match status" value="1"/>
</dbReference>
<dbReference type="InterPro" id="IPR006665">
    <property type="entry name" value="OmpA-like"/>
</dbReference>
<feature type="chain" id="PRO_5019303979" evidence="5">
    <location>
        <begin position="19"/>
        <end position="148"/>
    </location>
</feature>
<dbReference type="Proteomes" id="UP000282211">
    <property type="component" value="Unassembled WGS sequence"/>
</dbReference>
<dbReference type="PRINTS" id="PR01021">
    <property type="entry name" value="OMPADOMAIN"/>
</dbReference>
<evidence type="ECO:0000313" key="8">
    <source>
        <dbReference type="Proteomes" id="UP000282211"/>
    </source>
</evidence>
<name>A0A420WIV3_9PROT</name>
<dbReference type="Pfam" id="PF00691">
    <property type="entry name" value="OmpA"/>
    <property type="match status" value="1"/>
</dbReference>
<feature type="domain" description="OmpA-like" evidence="6">
    <location>
        <begin position="33"/>
        <end position="147"/>
    </location>
</feature>
<keyword evidence="8" id="KW-1185">Reference proteome</keyword>
<dbReference type="RefSeq" id="WP_170144819.1">
    <property type="nucleotide sequence ID" value="NZ_RBII01000001.1"/>
</dbReference>
<evidence type="ECO:0000256" key="4">
    <source>
        <dbReference type="PROSITE-ProRule" id="PRU00473"/>
    </source>
</evidence>
<comment type="caution">
    <text evidence="7">The sequence shown here is derived from an EMBL/GenBank/DDBJ whole genome shotgun (WGS) entry which is preliminary data.</text>
</comment>
<protein>
    <submittedName>
        <fullName evidence="7">OmpA family protein</fullName>
    </submittedName>
</protein>
<organism evidence="7 8">
    <name type="scientific">Litorimonas taeanensis</name>
    <dbReference type="NCBI Taxonomy" id="568099"/>
    <lineage>
        <taxon>Bacteria</taxon>
        <taxon>Pseudomonadati</taxon>
        <taxon>Pseudomonadota</taxon>
        <taxon>Alphaproteobacteria</taxon>
        <taxon>Maricaulales</taxon>
        <taxon>Robiginitomaculaceae</taxon>
    </lineage>
</organism>
<comment type="subcellular location">
    <subcellularLocation>
        <location evidence="1">Cell outer membrane</location>
    </subcellularLocation>
</comment>
<dbReference type="CDD" id="cd07185">
    <property type="entry name" value="OmpA_C-like"/>
    <property type="match status" value="1"/>
</dbReference>
<reference evidence="7 8" key="1">
    <citation type="submission" date="2018-10" db="EMBL/GenBank/DDBJ databases">
        <title>Genomic Encyclopedia of Type Strains, Phase IV (KMG-IV): sequencing the most valuable type-strain genomes for metagenomic binning, comparative biology and taxonomic classification.</title>
        <authorList>
            <person name="Goeker M."/>
        </authorList>
    </citation>
    <scope>NUCLEOTIDE SEQUENCE [LARGE SCALE GENOMIC DNA]</scope>
    <source>
        <strain evidence="7 8">DSM 22008</strain>
    </source>
</reference>
<dbReference type="PROSITE" id="PS51257">
    <property type="entry name" value="PROKAR_LIPOPROTEIN"/>
    <property type="match status" value="1"/>
</dbReference>
<evidence type="ECO:0000259" key="6">
    <source>
        <dbReference type="PROSITE" id="PS51123"/>
    </source>
</evidence>
<dbReference type="PANTHER" id="PTHR30329">
    <property type="entry name" value="STATOR ELEMENT OF FLAGELLAR MOTOR COMPLEX"/>
    <property type="match status" value="1"/>
</dbReference>
<gene>
    <name evidence="7" type="ORF">DES40_0164</name>
</gene>
<evidence type="ECO:0000313" key="7">
    <source>
        <dbReference type="EMBL" id="RKQ70862.1"/>
    </source>
</evidence>
<keyword evidence="5" id="KW-0732">Signal</keyword>
<feature type="signal peptide" evidence="5">
    <location>
        <begin position="1"/>
        <end position="18"/>
    </location>
</feature>
<dbReference type="InterPro" id="IPR036737">
    <property type="entry name" value="OmpA-like_sf"/>
</dbReference>
<evidence type="ECO:0000256" key="5">
    <source>
        <dbReference type="SAM" id="SignalP"/>
    </source>
</evidence>